<accession>A0A0A2TGV7</accession>
<name>A0A0A2TGV7_9BACI</name>
<gene>
    <name evidence="2" type="ORF">N782_03230</name>
</gene>
<feature type="compositionally biased region" description="Polar residues" evidence="1">
    <location>
        <begin position="66"/>
        <end position="77"/>
    </location>
</feature>
<protein>
    <submittedName>
        <fullName evidence="2">Uncharacterized protein</fullName>
    </submittedName>
</protein>
<evidence type="ECO:0000313" key="3">
    <source>
        <dbReference type="Proteomes" id="UP000030147"/>
    </source>
</evidence>
<dbReference type="STRING" id="1385514.N782_03230"/>
<dbReference type="EMBL" id="AVBF01000010">
    <property type="protein sequence ID" value="KGP73683.1"/>
    <property type="molecule type" value="Genomic_DNA"/>
</dbReference>
<dbReference type="OrthoDB" id="9964018at2"/>
<dbReference type="RefSeq" id="WP_036817171.1">
    <property type="nucleotide sequence ID" value="NZ_AVBF01000010.1"/>
</dbReference>
<organism evidence="2 3">
    <name type="scientific">Pontibacillus yanchengensis Y32</name>
    <dbReference type="NCBI Taxonomy" id="1385514"/>
    <lineage>
        <taxon>Bacteria</taxon>
        <taxon>Bacillati</taxon>
        <taxon>Bacillota</taxon>
        <taxon>Bacilli</taxon>
        <taxon>Bacillales</taxon>
        <taxon>Bacillaceae</taxon>
        <taxon>Pontibacillus</taxon>
    </lineage>
</organism>
<reference evidence="2 3" key="1">
    <citation type="journal article" date="2015" name="Stand. Genomic Sci.">
        <title>High quality draft genome sequence of the moderately halophilic bacterium Pontibacillus yanchengensis Y32(T) and comparison among Pontibacillus genomes.</title>
        <authorList>
            <person name="Huang J."/>
            <person name="Qiao Z.X."/>
            <person name="Tang J.W."/>
            <person name="Wang G."/>
        </authorList>
    </citation>
    <scope>NUCLEOTIDE SEQUENCE [LARGE SCALE GENOMIC DNA]</scope>
    <source>
        <strain evidence="2 3">Y32</strain>
    </source>
</reference>
<evidence type="ECO:0000256" key="1">
    <source>
        <dbReference type="SAM" id="MobiDB-lite"/>
    </source>
</evidence>
<dbReference type="AlphaFoldDB" id="A0A0A2TGV7"/>
<proteinExistence type="predicted"/>
<sequence>MQKKLVLSLSLSSIIVWAIAISILFVQGETYQVISHSEKEQYQQMTKAPMDSDSFLQAEKKDSADTTKTTNSKQPTKMSIKEVGLTKEWVTQHSKNQVLSINKLLATLEIDPKNPLSSN</sequence>
<keyword evidence="3" id="KW-1185">Reference proteome</keyword>
<comment type="caution">
    <text evidence="2">The sequence shown here is derived from an EMBL/GenBank/DDBJ whole genome shotgun (WGS) entry which is preliminary data.</text>
</comment>
<evidence type="ECO:0000313" key="2">
    <source>
        <dbReference type="EMBL" id="KGP73683.1"/>
    </source>
</evidence>
<feature type="region of interest" description="Disordered" evidence="1">
    <location>
        <begin position="44"/>
        <end position="78"/>
    </location>
</feature>
<dbReference type="Proteomes" id="UP000030147">
    <property type="component" value="Unassembled WGS sequence"/>
</dbReference>